<evidence type="ECO:0000256" key="1">
    <source>
        <dbReference type="SAM" id="MobiDB-lite"/>
    </source>
</evidence>
<dbReference type="WBParaSite" id="HCON_00189660-00001">
    <property type="protein sequence ID" value="HCON_00189660-00001"/>
    <property type="gene ID" value="HCON_00189660"/>
</dbReference>
<keyword evidence="2" id="KW-1185">Reference proteome</keyword>
<dbReference type="Proteomes" id="UP000025227">
    <property type="component" value="Unplaced"/>
</dbReference>
<reference evidence="3" key="1">
    <citation type="submission" date="2020-12" db="UniProtKB">
        <authorList>
            <consortium name="WormBaseParasite"/>
        </authorList>
    </citation>
    <scope>IDENTIFICATION</scope>
    <source>
        <strain evidence="3">MHco3</strain>
    </source>
</reference>
<feature type="region of interest" description="Disordered" evidence="1">
    <location>
        <begin position="103"/>
        <end position="122"/>
    </location>
</feature>
<sequence length="122" mass="14009">MTPPNSGACPAPWGRGSARLTYALLHLPYAQPIPNLTRLLQVLLHVISNFRTNKQTNKQTDRQTDRQTERFIYSKDTLCSTHSKLDPTSPGASSRYIEFPYKQTNKQTNRQTDRQTDRALYI</sequence>
<protein>
    <submittedName>
        <fullName evidence="3">Secreted protein</fullName>
    </submittedName>
</protein>
<evidence type="ECO:0000313" key="2">
    <source>
        <dbReference type="Proteomes" id="UP000025227"/>
    </source>
</evidence>
<name>A0A7I4Z875_HAECO</name>
<dbReference type="AlphaFoldDB" id="A0A7I4Z875"/>
<proteinExistence type="predicted"/>
<accession>A0A7I4Z875</accession>
<evidence type="ECO:0000313" key="3">
    <source>
        <dbReference type="WBParaSite" id="HCON_00189660-00001"/>
    </source>
</evidence>
<feature type="compositionally biased region" description="Basic and acidic residues" evidence="1">
    <location>
        <begin position="111"/>
        <end position="122"/>
    </location>
</feature>
<organism evidence="2 3">
    <name type="scientific">Haemonchus contortus</name>
    <name type="common">Barber pole worm</name>
    <dbReference type="NCBI Taxonomy" id="6289"/>
    <lineage>
        <taxon>Eukaryota</taxon>
        <taxon>Metazoa</taxon>
        <taxon>Ecdysozoa</taxon>
        <taxon>Nematoda</taxon>
        <taxon>Chromadorea</taxon>
        <taxon>Rhabditida</taxon>
        <taxon>Rhabditina</taxon>
        <taxon>Rhabditomorpha</taxon>
        <taxon>Strongyloidea</taxon>
        <taxon>Trichostrongylidae</taxon>
        <taxon>Haemonchus</taxon>
    </lineage>
</organism>